<feature type="non-terminal residue" evidence="4">
    <location>
        <position position="345"/>
    </location>
</feature>
<comment type="caution">
    <text evidence="4">The sequence shown here is derived from an EMBL/GenBank/DDBJ whole genome shotgun (WGS) entry which is preliminary data.</text>
</comment>
<dbReference type="AlphaFoldDB" id="A0A3A2Z5K7"/>
<dbReference type="Proteomes" id="UP000266188">
    <property type="component" value="Unassembled WGS sequence"/>
</dbReference>
<protein>
    <recommendedName>
        <fullName evidence="3">DUF7729 domain-containing protein</fullName>
    </recommendedName>
</protein>
<dbReference type="OrthoDB" id="2564812at2759"/>
<keyword evidence="2" id="KW-1133">Transmembrane helix</keyword>
<evidence type="ECO:0000256" key="1">
    <source>
        <dbReference type="SAM" id="MobiDB-lite"/>
    </source>
</evidence>
<evidence type="ECO:0000256" key="2">
    <source>
        <dbReference type="SAM" id="Phobius"/>
    </source>
</evidence>
<feature type="region of interest" description="Disordered" evidence="1">
    <location>
        <begin position="18"/>
        <end position="39"/>
    </location>
</feature>
<dbReference type="PANTHER" id="PTHR39460">
    <property type="entry name" value="EXPRESSED PROTEIN"/>
    <property type="match status" value="1"/>
</dbReference>
<feature type="domain" description="DUF7729" evidence="3">
    <location>
        <begin position="134"/>
        <end position="340"/>
    </location>
</feature>
<feature type="transmembrane region" description="Helical" evidence="2">
    <location>
        <begin position="47"/>
        <end position="69"/>
    </location>
</feature>
<accession>A0A3A2Z5K7</accession>
<feature type="compositionally biased region" description="Low complexity" evidence="1">
    <location>
        <begin position="23"/>
        <end position="39"/>
    </location>
</feature>
<proteinExistence type="predicted"/>
<organism evidence="4 5">
    <name type="scientific">Aspergillus sclerotialis</name>
    <dbReference type="NCBI Taxonomy" id="2070753"/>
    <lineage>
        <taxon>Eukaryota</taxon>
        <taxon>Fungi</taxon>
        <taxon>Dikarya</taxon>
        <taxon>Ascomycota</taxon>
        <taxon>Pezizomycotina</taxon>
        <taxon>Eurotiomycetes</taxon>
        <taxon>Eurotiomycetidae</taxon>
        <taxon>Eurotiales</taxon>
        <taxon>Aspergillaceae</taxon>
        <taxon>Aspergillus</taxon>
        <taxon>Aspergillus subgen. Polypaecilum</taxon>
    </lineage>
</organism>
<dbReference type="Pfam" id="PF24855">
    <property type="entry name" value="DUF7729"/>
    <property type="match status" value="1"/>
</dbReference>
<keyword evidence="2" id="KW-0812">Transmembrane</keyword>
<name>A0A3A2Z5K7_9EURO</name>
<sequence length="345" mass="37356">MTASSGCLLDYVNSPKGRSLPVPVSSAKSSHSSASRPRYASSPARMAHFYVVLLSIILIALPTVSATLLPPPTDHNSPSIPSREIVTDQSPPQEYNIQLQRQPQSQSQTEEQSEYFNPTLDLTKRASPSSDWTFPTPFDTSLSSNFTTKSCPKFFSSLLSNPSLLNCHALSLLLQDSTSFFHTLTSLPFTSRTLDTACAAPVSKCSSLLTDFANKLLDQSNCGKDYSLGNPLVRNLYRDLVAYEPVYRSSCLTSSESNSTGYCFVDAVFSNNSADYNLYFLPLGGELTRGVHLTCSTCLQATMGVYADWAAVEGQPLARSYIPSAKVVENACGKGFVDVNVTVAG</sequence>
<keyword evidence="5" id="KW-1185">Reference proteome</keyword>
<dbReference type="EMBL" id="MVGC01000657">
    <property type="protein sequence ID" value="RJE17970.1"/>
    <property type="molecule type" value="Genomic_DNA"/>
</dbReference>
<evidence type="ECO:0000313" key="4">
    <source>
        <dbReference type="EMBL" id="RJE17970.1"/>
    </source>
</evidence>
<dbReference type="PANTHER" id="PTHR39460:SF1">
    <property type="entry name" value="C6 TRANSCRIPTION FACTOR"/>
    <property type="match status" value="1"/>
</dbReference>
<keyword evidence="2" id="KW-0472">Membrane</keyword>
<dbReference type="InterPro" id="IPR056146">
    <property type="entry name" value="DUF7729"/>
</dbReference>
<reference evidence="5" key="1">
    <citation type="submission" date="2017-02" db="EMBL/GenBank/DDBJ databases">
        <authorList>
            <person name="Tafer H."/>
            <person name="Lopandic K."/>
        </authorList>
    </citation>
    <scope>NUCLEOTIDE SEQUENCE [LARGE SCALE GENOMIC DNA]</scope>
    <source>
        <strain evidence="5">CBS 366.77</strain>
    </source>
</reference>
<evidence type="ECO:0000313" key="5">
    <source>
        <dbReference type="Proteomes" id="UP000266188"/>
    </source>
</evidence>
<gene>
    <name evidence="4" type="ORF">PHISCL_09697</name>
</gene>
<evidence type="ECO:0000259" key="3">
    <source>
        <dbReference type="Pfam" id="PF24855"/>
    </source>
</evidence>